<gene>
    <name evidence="1" type="ordered locus">TREAZ_3474</name>
</gene>
<dbReference type="HOGENOM" id="CLU_3349875_0_0_12"/>
<evidence type="ECO:0000313" key="1">
    <source>
        <dbReference type="EMBL" id="AEF82944.1"/>
    </source>
</evidence>
<dbReference type="KEGG" id="taz:TREAZ_3474"/>
<protein>
    <submittedName>
        <fullName evidence="1">Uncharacterized protein</fullName>
    </submittedName>
</protein>
<reference evidence="2" key="1">
    <citation type="submission" date="2009-12" db="EMBL/GenBank/DDBJ databases">
        <title>Complete sequence of Treponema azotonutricium strain ZAS-9.</title>
        <authorList>
            <person name="Tetu S.G."/>
            <person name="Matson E."/>
            <person name="Ren Q."/>
            <person name="Seshadri R."/>
            <person name="Elbourne L."/>
            <person name="Hassan K.A."/>
            <person name="Durkin A."/>
            <person name="Radune D."/>
            <person name="Mohamoud Y."/>
            <person name="Shay R."/>
            <person name="Jin S."/>
            <person name="Zhang X."/>
            <person name="Lucey K."/>
            <person name="Ballor N.R."/>
            <person name="Ottesen E."/>
            <person name="Rosenthal R."/>
            <person name="Allen A."/>
            <person name="Leadbetter J.R."/>
            <person name="Paulsen I.T."/>
        </authorList>
    </citation>
    <scope>NUCLEOTIDE SEQUENCE [LARGE SCALE GENOMIC DNA]</scope>
    <source>
        <strain evidence="2">ATCC BAA-888 / DSM 13862 / ZAS-9</strain>
    </source>
</reference>
<proteinExistence type="predicted"/>
<dbReference type="AlphaFoldDB" id="F5Y7F8"/>
<dbReference type="Proteomes" id="UP000009222">
    <property type="component" value="Chromosome"/>
</dbReference>
<keyword evidence="2" id="KW-1185">Reference proteome</keyword>
<dbReference type="EMBL" id="CP001841">
    <property type="protein sequence ID" value="AEF82944.1"/>
    <property type="molecule type" value="Genomic_DNA"/>
</dbReference>
<organism evidence="1 2">
    <name type="scientific">Leadbettera azotonutricia (strain ATCC BAA-888 / DSM 13862 / ZAS-9)</name>
    <name type="common">Treponema azotonutricium</name>
    <dbReference type="NCBI Taxonomy" id="545695"/>
    <lineage>
        <taxon>Bacteria</taxon>
        <taxon>Pseudomonadati</taxon>
        <taxon>Spirochaetota</taxon>
        <taxon>Spirochaetia</taxon>
        <taxon>Spirochaetales</taxon>
        <taxon>Breznakiellaceae</taxon>
        <taxon>Leadbettera</taxon>
    </lineage>
</organism>
<dbReference type="InParanoid" id="F5Y7F8"/>
<sequence length="37" mass="4340">MFIDARRWSMFRFYVSLSGDGLFRGKAVFCLFPAFLS</sequence>
<dbReference type="STRING" id="545695.TREAZ_3474"/>
<accession>F5Y7F8</accession>
<name>F5Y7F8_LEAAZ</name>
<reference evidence="1 2" key="2">
    <citation type="journal article" date="2011" name="ISME J.">
        <title>RNA-seq reveals cooperative metabolic interactions between two termite-gut spirochete species in co-culture.</title>
        <authorList>
            <person name="Rosenthal A.Z."/>
            <person name="Matson E.G."/>
            <person name="Eldar A."/>
            <person name="Leadbetter J.R."/>
        </authorList>
    </citation>
    <scope>NUCLEOTIDE SEQUENCE [LARGE SCALE GENOMIC DNA]</scope>
    <source>
        <strain evidence="2">ATCC BAA-888 / DSM 13862 / ZAS-9</strain>
    </source>
</reference>
<evidence type="ECO:0000313" key="2">
    <source>
        <dbReference type="Proteomes" id="UP000009222"/>
    </source>
</evidence>